<evidence type="ECO:0000313" key="2">
    <source>
        <dbReference type="EMBL" id="KAK0319990.1"/>
    </source>
</evidence>
<feature type="region of interest" description="Disordered" evidence="1">
    <location>
        <begin position="1"/>
        <end position="122"/>
    </location>
</feature>
<comment type="caution">
    <text evidence="3">The sequence shown here is derived from an EMBL/GenBank/DDBJ whole genome shotgun (WGS) entry which is preliminary data.</text>
</comment>
<name>A0AAN6HDI0_9PEZI</name>
<feature type="compositionally biased region" description="Polar residues" evidence="1">
    <location>
        <begin position="16"/>
        <end position="26"/>
    </location>
</feature>
<keyword evidence="4" id="KW-1185">Reference proteome</keyword>
<evidence type="ECO:0000313" key="3">
    <source>
        <dbReference type="EMBL" id="KAK0961985.1"/>
    </source>
</evidence>
<dbReference type="PANTHER" id="PTHR14303">
    <property type="entry name" value="DNA POLYMERASE DELTA SUBUNIT 4"/>
    <property type="match status" value="1"/>
</dbReference>
<gene>
    <name evidence="2" type="ORF">LTR82_008925</name>
    <name evidence="3" type="ORF">LTR91_019661</name>
</gene>
<dbReference type="GO" id="GO:0000731">
    <property type="term" value="P:DNA synthesis involved in DNA repair"/>
    <property type="evidence" value="ECO:0007669"/>
    <property type="project" value="InterPro"/>
</dbReference>
<dbReference type="GO" id="GO:0006261">
    <property type="term" value="P:DNA-templated DNA replication"/>
    <property type="evidence" value="ECO:0007669"/>
    <property type="project" value="TreeGrafter"/>
</dbReference>
<sequence length="254" mass="27565">MPPKRKSSGPRAVPTRTPSNPQSTLSFHGKQNKVTKPGVAPVTKQLKKDPALLEEIARTEIKTDSTPEPKESTTASAAITQRSDEEAQNLAAPSPHPAADPLDTLGGRAQTSDVGAAGGKTGAGWLADEEAQARSVTETQIKQYWRQKEAMRLAPRVHQEGMTVYEKVLREWDMSGQFGTTEAVGEVRECGDADENVKPCIGIARLKRWKRANALGLKPPVEVLAVLLRETEGGNGKAQRAYVDELMSSRFVET</sequence>
<dbReference type="GO" id="GO:0043625">
    <property type="term" value="C:delta DNA polymerase complex"/>
    <property type="evidence" value="ECO:0007669"/>
    <property type="project" value="TreeGrafter"/>
</dbReference>
<dbReference type="Proteomes" id="UP001168146">
    <property type="component" value="Unassembled WGS sequence"/>
</dbReference>
<accession>A0AAN6HDI0</accession>
<proteinExistence type="predicted"/>
<feature type="compositionally biased region" description="Polar residues" evidence="1">
    <location>
        <begin position="72"/>
        <end position="81"/>
    </location>
</feature>
<dbReference type="PANTHER" id="PTHR14303:SF0">
    <property type="entry name" value="DNA POLYMERASE DELTA SUBUNIT 4"/>
    <property type="match status" value="1"/>
</dbReference>
<dbReference type="EMBL" id="JAUJLE010000302">
    <property type="protein sequence ID" value="KAK0961985.1"/>
    <property type="molecule type" value="Genomic_DNA"/>
</dbReference>
<organism evidence="3 4">
    <name type="scientific">Friedmanniomyces endolithicus</name>
    <dbReference type="NCBI Taxonomy" id="329885"/>
    <lineage>
        <taxon>Eukaryota</taxon>
        <taxon>Fungi</taxon>
        <taxon>Dikarya</taxon>
        <taxon>Ascomycota</taxon>
        <taxon>Pezizomycotina</taxon>
        <taxon>Dothideomycetes</taxon>
        <taxon>Dothideomycetidae</taxon>
        <taxon>Mycosphaerellales</taxon>
        <taxon>Teratosphaeriaceae</taxon>
        <taxon>Friedmanniomyces</taxon>
    </lineage>
</organism>
<feature type="compositionally biased region" description="Basic and acidic residues" evidence="1">
    <location>
        <begin position="46"/>
        <end position="71"/>
    </location>
</feature>
<reference evidence="3" key="2">
    <citation type="submission" date="2023-06" db="EMBL/GenBank/DDBJ databases">
        <title>Black Yeasts Isolated from many extreme environments.</title>
        <authorList>
            <person name="Coleine C."/>
            <person name="Stajich J.E."/>
            <person name="Selbmann L."/>
        </authorList>
    </citation>
    <scope>NUCLEOTIDE SEQUENCE</scope>
    <source>
        <strain evidence="3">CCFEE 5200</strain>
    </source>
</reference>
<dbReference type="InterPro" id="IPR007218">
    <property type="entry name" value="DNA_pol_delta_4"/>
</dbReference>
<dbReference type="EMBL" id="JASUXU010000027">
    <property type="protein sequence ID" value="KAK0319990.1"/>
    <property type="molecule type" value="Genomic_DNA"/>
</dbReference>
<evidence type="ECO:0008006" key="5">
    <source>
        <dbReference type="Google" id="ProtNLM"/>
    </source>
</evidence>
<evidence type="ECO:0000313" key="4">
    <source>
        <dbReference type="Proteomes" id="UP001175353"/>
    </source>
</evidence>
<dbReference type="AlphaFoldDB" id="A0AAN6HDI0"/>
<dbReference type="Proteomes" id="UP001175353">
    <property type="component" value="Unassembled WGS sequence"/>
</dbReference>
<protein>
    <recommendedName>
        <fullName evidence="5">DNA polymerase delta subunit 4</fullName>
    </recommendedName>
</protein>
<dbReference type="GO" id="GO:0003887">
    <property type="term" value="F:DNA-directed DNA polymerase activity"/>
    <property type="evidence" value="ECO:0007669"/>
    <property type="project" value="TreeGrafter"/>
</dbReference>
<evidence type="ECO:0000256" key="1">
    <source>
        <dbReference type="SAM" id="MobiDB-lite"/>
    </source>
</evidence>
<reference evidence="2" key="1">
    <citation type="submission" date="2021-12" db="EMBL/GenBank/DDBJ databases">
        <title>Black yeast isolated from Biological Soil Crust.</title>
        <authorList>
            <person name="Kurbessoian T."/>
        </authorList>
    </citation>
    <scope>NUCLEOTIDE SEQUENCE</scope>
    <source>
        <strain evidence="2">CCFEE 5208</strain>
    </source>
</reference>
<dbReference type="Pfam" id="PF04081">
    <property type="entry name" value="DNA_pol_delta_4"/>
    <property type="match status" value="2"/>
</dbReference>